<organism evidence="1 2">
    <name type="scientific">Halalkalibacter kiskunsagensis</name>
    <dbReference type="NCBI Taxonomy" id="1548599"/>
    <lineage>
        <taxon>Bacteria</taxon>
        <taxon>Bacillati</taxon>
        <taxon>Bacillota</taxon>
        <taxon>Bacilli</taxon>
        <taxon>Bacillales</taxon>
        <taxon>Bacillaceae</taxon>
        <taxon>Halalkalibacter</taxon>
    </lineage>
</organism>
<dbReference type="RefSeq" id="WP_335962988.1">
    <property type="nucleotide sequence ID" value="NZ_JAXBLX010000039.1"/>
</dbReference>
<evidence type="ECO:0000313" key="1">
    <source>
        <dbReference type="EMBL" id="MFC0469305.1"/>
    </source>
</evidence>
<protein>
    <submittedName>
        <fullName evidence="1">Uncharacterized protein</fullName>
    </submittedName>
</protein>
<proteinExistence type="predicted"/>
<dbReference type="EMBL" id="JBHLUX010000004">
    <property type="protein sequence ID" value="MFC0469305.1"/>
    <property type="molecule type" value="Genomic_DNA"/>
</dbReference>
<reference evidence="1 2" key="1">
    <citation type="submission" date="2024-09" db="EMBL/GenBank/DDBJ databases">
        <authorList>
            <person name="Sun Q."/>
            <person name="Mori K."/>
        </authorList>
    </citation>
    <scope>NUCLEOTIDE SEQUENCE [LARGE SCALE GENOMIC DNA]</scope>
    <source>
        <strain evidence="1 2">NCAIM B.02610</strain>
    </source>
</reference>
<name>A0ABV6K7L8_9BACI</name>
<accession>A0ABV6K7L8</accession>
<sequence>MNKQTYFYQILEPISKELAHVARELEKSIIGLKRALECKLDEKIALAFSQCDFPIN</sequence>
<evidence type="ECO:0000313" key="2">
    <source>
        <dbReference type="Proteomes" id="UP001589838"/>
    </source>
</evidence>
<dbReference type="Proteomes" id="UP001589838">
    <property type="component" value="Unassembled WGS sequence"/>
</dbReference>
<gene>
    <name evidence="1" type="ORF">ACFFHM_01815</name>
</gene>
<keyword evidence="2" id="KW-1185">Reference proteome</keyword>
<comment type="caution">
    <text evidence="1">The sequence shown here is derived from an EMBL/GenBank/DDBJ whole genome shotgun (WGS) entry which is preliminary data.</text>
</comment>